<dbReference type="PANTHER" id="PTHR10801:SF10">
    <property type="entry name" value="FAD BINDING DOMAIN PROTEIN (AFU_ORTHOLOGUE AFUA_6G14300)"/>
    <property type="match status" value="1"/>
</dbReference>
<name>A0A6A6G1L7_9PEZI</name>
<sequence>MDSNLVRVQLIARCSLSVVESCSAGLQSQTMSHPAVRLHCHETPHSSLSLAMEMQSWSFLTRCCSTKVTRTFTTISRPSLVPRSSPGVKFPSPPLMVRMATTSATSTGLLEDHDKQVQAISDRVKQYHSQGIKYRIQHGSSNSTRTAKKGTSFLNLSNLNRVLYVSKEESYALVEPNVPMDRLIEATLPHGLVPPVVMEFPGITTGGGYAGTSGESSSWQHGYFDRTLDWVELVLADGTVIKASETSHPDLFRGAAGAVGSLGTTTLVKLRLKPALPFVEVTYHPVTSMTEATELTRTLISSAPKTGTEYIDGILFSPTSGAIITARPISTPSSPIQRFSSRSSPWFYLHVQSHLTTSPSSPTTETVPLAEYLFRYDRGGFWVAPMAFTYFHVPFNRLTRWFLDDFLHTRMMYTALQTGGAGKDIIIQDLALPFDTAAAFTDYTEKHFGIWPLWLCPLRTNPGPSFHPHLKGARAGQDDGLMMNIGLWGWSPPPPAGVGQKAHYLSLNLDLERKLAELGGMKWLYAKTFFSEEDFWRDHVGEGGREWYAGLRSRYGAEGLPSVYDKTHTDLEREWDRRTGWKEWLLNVWPLGGVWGLWKAIRSGTYREARASRWKEFGYEVGTGEGKKDV</sequence>
<evidence type="ECO:0000256" key="4">
    <source>
        <dbReference type="ARBA" id="ARBA00022989"/>
    </source>
</evidence>
<keyword evidence="3" id="KW-0812">Transmembrane</keyword>
<dbReference type="AlphaFoldDB" id="A0A6A6G1L7"/>
<reference evidence="8" key="1">
    <citation type="journal article" date="2020" name="Stud. Mycol.">
        <title>101 Dothideomycetes genomes: A test case for predicting lifestyles and emergence of pathogens.</title>
        <authorList>
            <person name="Haridas S."/>
            <person name="Albert R."/>
            <person name="Binder M."/>
            <person name="Bloem J."/>
            <person name="LaButti K."/>
            <person name="Salamov A."/>
            <person name="Andreopoulos B."/>
            <person name="Baker S."/>
            <person name="Barry K."/>
            <person name="Bills G."/>
            <person name="Bluhm B."/>
            <person name="Cannon C."/>
            <person name="Castanera R."/>
            <person name="Culley D."/>
            <person name="Daum C."/>
            <person name="Ezra D."/>
            <person name="Gonzalez J."/>
            <person name="Henrissat B."/>
            <person name="Kuo A."/>
            <person name="Liang C."/>
            <person name="Lipzen A."/>
            <person name="Lutzoni F."/>
            <person name="Magnuson J."/>
            <person name="Mondo S."/>
            <person name="Nolan M."/>
            <person name="Ohm R."/>
            <person name="Pangilinan J."/>
            <person name="Park H.-J."/>
            <person name="Ramirez L."/>
            <person name="Alfaro M."/>
            <person name="Sun H."/>
            <person name="Tritt A."/>
            <person name="Yoshinaga Y."/>
            <person name="Zwiers L.-H."/>
            <person name="Turgeon B."/>
            <person name="Goodwin S."/>
            <person name="Spatafora J."/>
            <person name="Crous P."/>
            <person name="Grigoriev I."/>
        </authorList>
    </citation>
    <scope>NUCLEOTIDE SEQUENCE [LARGE SCALE GENOMIC DNA]</scope>
    <source>
        <strain evidence="8">CECT 20119</strain>
    </source>
</reference>
<dbReference type="PROSITE" id="PS51387">
    <property type="entry name" value="FAD_PCMH"/>
    <property type="match status" value="1"/>
</dbReference>
<dbReference type="EMBL" id="ML992515">
    <property type="protein sequence ID" value="KAF2219622.1"/>
    <property type="molecule type" value="Genomic_DNA"/>
</dbReference>
<evidence type="ECO:0000313" key="8">
    <source>
        <dbReference type="Proteomes" id="UP000799538"/>
    </source>
</evidence>
<dbReference type="Pfam" id="PF01565">
    <property type="entry name" value="FAD_binding_4"/>
    <property type="match status" value="1"/>
</dbReference>
<gene>
    <name evidence="7" type="ORF">BDZ85DRAFT_268066</name>
</gene>
<evidence type="ECO:0000313" key="7">
    <source>
        <dbReference type="EMBL" id="KAF2219622.1"/>
    </source>
</evidence>
<dbReference type="PANTHER" id="PTHR10801">
    <property type="entry name" value="24-DEHYDROCHOLESTEROL REDUCTASE"/>
    <property type="match status" value="1"/>
</dbReference>
<dbReference type="Gene3D" id="3.30.465.10">
    <property type="match status" value="1"/>
</dbReference>
<dbReference type="Proteomes" id="UP000799538">
    <property type="component" value="Unassembled WGS sequence"/>
</dbReference>
<feature type="domain" description="FAD-binding PCMH-type" evidence="6">
    <location>
        <begin position="102"/>
        <end position="275"/>
    </location>
</feature>
<dbReference type="EC" id="1.3.1.72" evidence="2"/>
<dbReference type="GO" id="GO:0005737">
    <property type="term" value="C:cytoplasm"/>
    <property type="evidence" value="ECO:0007669"/>
    <property type="project" value="TreeGrafter"/>
</dbReference>
<dbReference type="GO" id="GO:0016020">
    <property type="term" value="C:membrane"/>
    <property type="evidence" value="ECO:0007669"/>
    <property type="project" value="UniProtKB-SubCell"/>
</dbReference>
<dbReference type="InterPro" id="IPR016166">
    <property type="entry name" value="FAD-bd_PCMH"/>
</dbReference>
<evidence type="ECO:0000256" key="2">
    <source>
        <dbReference type="ARBA" id="ARBA00012405"/>
    </source>
</evidence>
<dbReference type="GO" id="GO:0000246">
    <property type="term" value="F:Delta24(24-1) sterol reductase activity"/>
    <property type="evidence" value="ECO:0007669"/>
    <property type="project" value="TreeGrafter"/>
</dbReference>
<evidence type="ECO:0000256" key="5">
    <source>
        <dbReference type="ARBA" id="ARBA00023136"/>
    </source>
</evidence>
<dbReference type="SUPFAM" id="SSF56176">
    <property type="entry name" value="FAD-binding/transporter-associated domain-like"/>
    <property type="match status" value="1"/>
</dbReference>
<evidence type="ECO:0000256" key="1">
    <source>
        <dbReference type="ARBA" id="ARBA00004167"/>
    </source>
</evidence>
<protein>
    <recommendedName>
        <fullName evidence="2">Delta(24)-sterol reductase</fullName>
        <ecNumber evidence="2">1.3.1.72</ecNumber>
    </recommendedName>
</protein>
<dbReference type="OrthoDB" id="415825at2759"/>
<keyword evidence="5" id="KW-0472">Membrane</keyword>
<comment type="subcellular location">
    <subcellularLocation>
        <location evidence="1">Membrane</location>
        <topology evidence="1">Single-pass membrane protein</topology>
    </subcellularLocation>
</comment>
<dbReference type="GO" id="GO:0050614">
    <property type="term" value="F:Delta24-sterol reductase activity"/>
    <property type="evidence" value="ECO:0007669"/>
    <property type="project" value="UniProtKB-EC"/>
</dbReference>
<accession>A0A6A6G1L7</accession>
<dbReference type="InterPro" id="IPR016169">
    <property type="entry name" value="FAD-bd_PCMH_sub2"/>
</dbReference>
<evidence type="ECO:0000256" key="3">
    <source>
        <dbReference type="ARBA" id="ARBA00022692"/>
    </source>
</evidence>
<dbReference type="InterPro" id="IPR040165">
    <property type="entry name" value="Diminuto-like"/>
</dbReference>
<organism evidence="7 8">
    <name type="scientific">Elsinoe ampelina</name>
    <dbReference type="NCBI Taxonomy" id="302913"/>
    <lineage>
        <taxon>Eukaryota</taxon>
        <taxon>Fungi</taxon>
        <taxon>Dikarya</taxon>
        <taxon>Ascomycota</taxon>
        <taxon>Pezizomycotina</taxon>
        <taxon>Dothideomycetes</taxon>
        <taxon>Dothideomycetidae</taxon>
        <taxon>Myriangiales</taxon>
        <taxon>Elsinoaceae</taxon>
        <taxon>Elsinoe</taxon>
    </lineage>
</organism>
<dbReference type="GO" id="GO:0071949">
    <property type="term" value="F:FAD binding"/>
    <property type="evidence" value="ECO:0007669"/>
    <property type="project" value="InterPro"/>
</dbReference>
<proteinExistence type="predicted"/>
<dbReference type="InterPro" id="IPR006094">
    <property type="entry name" value="Oxid_FAD_bind_N"/>
</dbReference>
<dbReference type="GO" id="GO:0008202">
    <property type="term" value="P:steroid metabolic process"/>
    <property type="evidence" value="ECO:0007669"/>
    <property type="project" value="TreeGrafter"/>
</dbReference>
<keyword evidence="8" id="KW-1185">Reference proteome</keyword>
<keyword evidence="4" id="KW-1133">Transmembrane helix</keyword>
<evidence type="ECO:0000259" key="6">
    <source>
        <dbReference type="PROSITE" id="PS51387"/>
    </source>
</evidence>
<dbReference type="InterPro" id="IPR036318">
    <property type="entry name" value="FAD-bd_PCMH-like_sf"/>
</dbReference>